<name>A0A0F9DSF9_9ZZZZ</name>
<feature type="non-terminal residue" evidence="1">
    <location>
        <position position="1"/>
    </location>
</feature>
<dbReference type="AlphaFoldDB" id="A0A0F9DSF9"/>
<comment type="caution">
    <text evidence="1">The sequence shown here is derived from an EMBL/GenBank/DDBJ whole genome shotgun (WGS) entry which is preliminary data.</text>
</comment>
<accession>A0A0F9DSF9</accession>
<dbReference type="EMBL" id="LAZR01038034">
    <property type="protein sequence ID" value="KKL20601.1"/>
    <property type="molecule type" value="Genomic_DNA"/>
</dbReference>
<evidence type="ECO:0000313" key="1">
    <source>
        <dbReference type="EMBL" id="KKL20601.1"/>
    </source>
</evidence>
<organism evidence="1">
    <name type="scientific">marine sediment metagenome</name>
    <dbReference type="NCBI Taxonomy" id="412755"/>
    <lineage>
        <taxon>unclassified sequences</taxon>
        <taxon>metagenomes</taxon>
        <taxon>ecological metagenomes</taxon>
    </lineage>
</organism>
<sequence length="69" mass="7713">NLFRINLGGDADYWGEDGSMWSRLSDYDGKEAWVVDYIQTFCNHRGANGALTGITTDLTDANFDSTPNY</sequence>
<reference evidence="1" key="1">
    <citation type="journal article" date="2015" name="Nature">
        <title>Complex archaea that bridge the gap between prokaryotes and eukaryotes.</title>
        <authorList>
            <person name="Spang A."/>
            <person name="Saw J.H."/>
            <person name="Jorgensen S.L."/>
            <person name="Zaremba-Niedzwiedzka K."/>
            <person name="Martijn J."/>
            <person name="Lind A.E."/>
            <person name="van Eijk R."/>
            <person name="Schleper C."/>
            <person name="Guy L."/>
            <person name="Ettema T.J."/>
        </authorList>
    </citation>
    <scope>NUCLEOTIDE SEQUENCE</scope>
</reference>
<gene>
    <name evidence="1" type="ORF">LCGC14_2453820</name>
</gene>
<protein>
    <submittedName>
        <fullName evidence="1">Uncharacterized protein</fullName>
    </submittedName>
</protein>
<proteinExistence type="predicted"/>